<proteinExistence type="predicted"/>
<dbReference type="Proteomes" id="UP000596661">
    <property type="component" value="Chromosome 3"/>
</dbReference>
<evidence type="ECO:0000313" key="3">
    <source>
        <dbReference type="Proteomes" id="UP000596661"/>
    </source>
</evidence>
<feature type="region of interest" description="Disordered" evidence="1">
    <location>
        <begin position="1"/>
        <end position="24"/>
    </location>
</feature>
<dbReference type="Gramene" id="novel_model_3534_5bd9a17a">
    <property type="protein sequence ID" value="cds.novel_model_3534_5bd9a17a"/>
    <property type="gene ID" value="novel_gene_1882_5bd9a17a"/>
</dbReference>
<name>A0A803R0A3_CANSA</name>
<evidence type="ECO:0000256" key="1">
    <source>
        <dbReference type="SAM" id="MobiDB-lite"/>
    </source>
</evidence>
<reference evidence="2" key="2">
    <citation type="submission" date="2021-03" db="UniProtKB">
        <authorList>
            <consortium name="EnsemblPlants"/>
        </authorList>
    </citation>
    <scope>IDENTIFICATION</scope>
</reference>
<evidence type="ECO:0000313" key="2">
    <source>
        <dbReference type="EnsemblPlants" id="cds.novel_model_3534_5bd9a17a"/>
    </source>
</evidence>
<accession>A0A803R0A3</accession>
<dbReference type="EnsemblPlants" id="novel_model_3534_5bd9a17a">
    <property type="protein sequence ID" value="cds.novel_model_3534_5bd9a17a"/>
    <property type="gene ID" value="novel_gene_1882_5bd9a17a"/>
</dbReference>
<keyword evidence="3" id="KW-1185">Reference proteome</keyword>
<reference evidence="2" key="1">
    <citation type="submission" date="2018-11" db="EMBL/GenBank/DDBJ databases">
        <authorList>
            <person name="Grassa J C."/>
        </authorList>
    </citation>
    <scope>NUCLEOTIDE SEQUENCE [LARGE SCALE GENOMIC DNA]</scope>
</reference>
<dbReference type="EMBL" id="UZAU01000295">
    <property type="status" value="NOT_ANNOTATED_CDS"/>
    <property type="molecule type" value="Genomic_DNA"/>
</dbReference>
<organism evidence="2 3">
    <name type="scientific">Cannabis sativa</name>
    <name type="common">Hemp</name>
    <name type="synonym">Marijuana</name>
    <dbReference type="NCBI Taxonomy" id="3483"/>
    <lineage>
        <taxon>Eukaryota</taxon>
        <taxon>Viridiplantae</taxon>
        <taxon>Streptophyta</taxon>
        <taxon>Embryophyta</taxon>
        <taxon>Tracheophyta</taxon>
        <taxon>Spermatophyta</taxon>
        <taxon>Magnoliopsida</taxon>
        <taxon>eudicotyledons</taxon>
        <taxon>Gunneridae</taxon>
        <taxon>Pentapetalae</taxon>
        <taxon>rosids</taxon>
        <taxon>fabids</taxon>
        <taxon>Rosales</taxon>
        <taxon>Cannabaceae</taxon>
        <taxon>Cannabis</taxon>
    </lineage>
</organism>
<dbReference type="AlphaFoldDB" id="A0A803R0A3"/>
<sequence>MTGSTHPSKRTVKASMNRPSWSRATPAAPNFPSFAKIAPSTFTLIFPITGFTQCSKSMFEPEGTNKDPILLC</sequence>
<protein>
    <submittedName>
        <fullName evidence="2">Uncharacterized protein</fullName>
    </submittedName>
</protein>